<accession>A0ABS9CG16</accession>
<evidence type="ECO:0000313" key="1">
    <source>
        <dbReference type="EMBL" id="MCF2563953.1"/>
    </source>
</evidence>
<dbReference type="Gene3D" id="2.130.10.10">
    <property type="entry name" value="YVTN repeat-like/Quinoprotein amine dehydrogenase"/>
    <property type="match status" value="1"/>
</dbReference>
<reference evidence="1 2" key="1">
    <citation type="submission" date="2020-12" db="EMBL/GenBank/DDBJ databases">
        <title>Whole genome sequences of gut porcine anaerobes.</title>
        <authorList>
            <person name="Kubasova T."/>
            <person name="Jahodarova E."/>
            <person name="Rychlik I."/>
        </authorList>
    </citation>
    <scope>NUCLEOTIDE SEQUENCE [LARGE SCALE GENOMIC DNA]</scope>
    <source>
        <strain evidence="1 2">An925</strain>
    </source>
</reference>
<keyword evidence="2" id="KW-1185">Reference proteome</keyword>
<dbReference type="InterPro" id="IPR051200">
    <property type="entry name" value="Host-pathogen_enzymatic-act"/>
</dbReference>
<dbReference type="EMBL" id="JADYTN010000014">
    <property type="protein sequence ID" value="MCF2563953.1"/>
    <property type="molecule type" value="Genomic_DNA"/>
</dbReference>
<evidence type="ECO:0000313" key="2">
    <source>
        <dbReference type="Proteomes" id="UP001200470"/>
    </source>
</evidence>
<proteinExistence type="predicted"/>
<evidence type="ECO:0008006" key="3">
    <source>
        <dbReference type="Google" id="ProtNLM"/>
    </source>
</evidence>
<dbReference type="InterPro" id="IPR015943">
    <property type="entry name" value="WD40/YVTN_repeat-like_dom_sf"/>
</dbReference>
<dbReference type="RefSeq" id="WP_301638142.1">
    <property type="nucleotide sequence ID" value="NZ_JADYTN010000014.1"/>
</dbReference>
<dbReference type="Proteomes" id="UP001200470">
    <property type="component" value="Unassembled WGS sequence"/>
</dbReference>
<dbReference type="InterPro" id="IPR031815">
    <property type="entry name" value="DUF5074"/>
</dbReference>
<dbReference type="Pfam" id="PF16819">
    <property type="entry name" value="DUF5074"/>
    <property type="match status" value="1"/>
</dbReference>
<comment type="caution">
    <text evidence="1">The sequence shown here is derived from an EMBL/GenBank/DDBJ whole genome shotgun (WGS) entry which is preliminary data.</text>
</comment>
<sequence length="396" mass="42819">MAVLLMGAAMFTACDDNDNEQHEYIVPVTKGAFLLCSGNMSGNIDGSVSYLDYTSNQVANKQFQAQNGRSLGGTPNDALVYGSKMYIAVTGENTLEVVDAKTLKSLRQIKTNVTFGEGCLKPRHLTASGDKVYISFYGKSESSYDENWNATTKGNGYVVAIDTTTFTRQGIYEAGSFPEGISVADKKLYVCNSDYAACTKPSISIIDLTTGSGSLIKNDNIVNPQKIVLTAAGDMYVLDFGNYGDKKSGVYKITAKNNEVTRLMDANDMDCIGSNIFGYYTEFDASYKPVKTTYQVYNLLSQGTSTFYTDTNNEIIPACIGVDPVVGTVFIASNVNNADTGKTDYKANSKIFMFNVEYSQQGVFVSASKNAKVWGATAGVGPCAFAFNVTTNVIKY</sequence>
<name>A0ABS9CG16_9BACT</name>
<dbReference type="SUPFAM" id="SSF50969">
    <property type="entry name" value="YVTN repeat-like/Quinoprotein amine dehydrogenase"/>
    <property type="match status" value="1"/>
</dbReference>
<dbReference type="PANTHER" id="PTHR47197:SF3">
    <property type="entry name" value="DIHYDRO-HEME D1 DEHYDROGENASE"/>
    <property type="match status" value="1"/>
</dbReference>
<gene>
    <name evidence="1" type="ORF">I6E12_07485</name>
</gene>
<dbReference type="InterPro" id="IPR011044">
    <property type="entry name" value="Quino_amine_DH_bsu"/>
</dbReference>
<dbReference type="PANTHER" id="PTHR47197">
    <property type="entry name" value="PROTEIN NIRF"/>
    <property type="match status" value="1"/>
</dbReference>
<organism evidence="1 2">
    <name type="scientific">Xylanibacter brevis</name>
    <dbReference type="NCBI Taxonomy" id="83231"/>
    <lineage>
        <taxon>Bacteria</taxon>
        <taxon>Pseudomonadati</taxon>
        <taxon>Bacteroidota</taxon>
        <taxon>Bacteroidia</taxon>
        <taxon>Bacteroidales</taxon>
        <taxon>Prevotellaceae</taxon>
        <taxon>Xylanibacter</taxon>
    </lineage>
</organism>
<protein>
    <recommendedName>
        <fullName evidence="3">YncE family protein</fullName>
    </recommendedName>
</protein>